<dbReference type="HOGENOM" id="CLU_3271572_0_0_5"/>
<organism evidence="1 2">
    <name type="scientific">Novacetimonas hansenii ATCC 23769</name>
    <dbReference type="NCBI Taxonomy" id="714995"/>
    <lineage>
        <taxon>Bacteria</taxon>
        <taxon>Pseudomonadati</taxon>
        <taxon>Pseudomonadota</taxon>
        <taxon>Alphaproteobacteria</taxon>
        <taxon>Acetobacterales</taxon>
        <taxon>Acetobacteraceae</taxon>
        <taxon>Novacetimonas</taxon>
    </lineage>
</organism>
<evidence type="ECO:0000313" key="2">
    <source>
        <dbReference type="Proteomes" id="UP000006468"/>
    </source>
</evidence>
<protein>
    <submittedName>
        <fullName evidence="1">Uncharacterized protein</fullName>
    </submittedName>
</protein>
<gene>
    <name evidence="1" type="ORF">GXY_02366</name>
</gene>
<name>D5QBH9_NOVHA</name>
<comment type="caution">
    <text evidence="1">The sequence shown here is derived from an EMBL/GenBank/DDBJ whole genome shotgun (WGS) entry which is preliminary data.</text>
</comment>
<dbReference type="EMBL" id="ADTV01000004">
    <property type="protein sequence ID" value="EFG85665.1"/>
    <property type="molecule type" value="Genomic_DNA"/>
</dbReference>
<evidence type="ECO:0000313" key="1">
    <source>
        <dbReference type="EMBL" id="EFG85665.1"/>
    </source>
</evidence>
<accession>D5QBH9</accession>
<reference evidence="1 2" key="1">
    <citation type="journal article" date="2010" name="J. Bacteriol.">
        <title>Genome sequence of a cellulose-producing bacterium, Gluconacetobacter hansenii ATCC 23769.</title>
        <authorList>
            <person name="Iyer P.R."/>
            <person name="Geib S.M."/>
            <person name="Catchmark J."/>
            <person name="Kao T.H."/>
            <person name="Tien M."/>
        </authorList>
    </citation>
    <scope>NUCLEOTIDE SEQUENCE [LARGE SCALE GENOMIC DNA]</scope>
    <source>
        <strain evidence="1 2">ATCC 23769</strain>
    </source>
</reference>
<proteinExistence type="predicted"/>
<sequence>MDSVFRLDMSGNGWRVIIGCDANVKRTMPFFRTFPEKIALW</sequence>
<dbReference type="AlphaFoldDB" id="D5QBH9"/>
<dbReference type="Proteomes" id="UP000006468">
    <property type="component" value="Chromosome"/>
</dbReference>